<reference evidence="10" key="1">
    <citation type="submission" date="2023-03" db="EMBL/GenBank/DDBJ databases">
        <title>Mating type loci evolution in Malassezia.</title>
        <authorList>
            <person name="Coelho M.A."/>
        </authorList>
    </citation>
    <scope>NUCLEOTIDE SEQUENCE</scope>
    <source>
        <strain evidence="10">CBS 9431</strain>
    </source>
</reference>
<comment type="subcellular location">
    <subcellularLocation>
        <location evidence="1 6">Nucleus</location>
    </subcellularLocation>
</comment>
<evidence type="ECO:0000256" key="5">
    <source>
        <dbReference type="ARBA" id="ARBA00023242"/>
    </source>
</evidence>
<name>A0AAF0JGA1_9BASI</name>
<accession>A0AAF0JGA1</accession>
<keyword evidence="4 6" id="KW-0235">DNA replication</keyword>
<dbReference type="CDD" id="cd21692">
    <property type="entry name" value="GINS_B_Sld5"/>
    <property type="match status" value="1"/>
</dbReference>
<feature type="region of interest" description="Disordered" evidence="7">
    <location>
        <begin position="1"/>
        <end position="40"/>
    </location>
</feature>
<dbReference type="Pfam" id="PF16922">
    <property type="entry name" value="SLD5_C"/>
    <property type="match status" value="1"/>
</dbReference>
<dbReference type="AlphaFoldDB" id="A0AAF0JGA1"/>
<dbReference type="GO" id="GO:0006261">
    <property type="term" value="P:DNA-templated DNA replication"/>
    <property type="evidence" value="ECO:0007669"/>
    <property type="project" value="InterPro"/>
</dbReference>
<feature type="domain" description="DNA replication complex GINS protein SLD5 C-terminal" evidence="9">
    <location>
        <begin position="208"/>
        <end position="260"/>
    </location>
</feature>
<gene>
    <name evidence="10" type="primary">SLD5</name>
    <name evidence="10" type="ORF">MJAP1_002732</name>
</gene>
<evidence type="ECO:0000256" key="1">
    <source>
        <dbReference type="ARBA" id="ARBA00004123"/>
    </source>
</evidence>
<protein>
    <recommendedName>
        <fullName evidence="3 6">DNA replication complex GINS protein SLD5</fullName>
    </recommendedName>
</protein>
<comment type="similarity">
    <text evidence="2 6">Belongs to the GINS4/SLD5 family.</text>
</comment>
<dbReference type="SUPFAM" id="SSF158573">
    <property type="entry name" value="GINS helical bundle-like"/>
    <property type="match status" value="1"/>
</dbReference>
<evidence type="ECO:0000256" key="4">
    <source>
        <dbReference type="ARBA" id="ARBA00022705"/>
    </source>
</evidence>
<dbReference type="Proteomes" id="UP001217754">
    <property type="component" value="Chromosome 4"/>
</dbReference>
<dbReference type="InterPro" id="IPR008591">
    <property type="entry name" value="GINS_Sld5"/>
</dbReference>
<dbReference type="EMBL" id="CP119961">
    <property type="protein sequence ID" value="WFD39751.1"/>
    <property type="molecule type" value="Genomic_DNA"/>
</dbReference>
<dbReference type="RefSeq" id="XP_060122648.1">
    <property type="nucleotide sequence ID" value="XM_060266665.1"/>
</dbReference>
<evidence type="ECO:0000256" key="3">
    <source>
        <dbReference type="ARBA" id="ARBA00014804"/>
    </source>
</evidence>
<evidence type="ECO:0000313" key="10">
    <source>
        <dbReference type="EMBL" id="WFD39751.1"/>
    </source>
</evidence>
<dbReference type="PIRSF" id="PIRSF007764">
    <property type="entry name" value="Sld5"/>
    <property type="match status" value="1"/>
</dbReference>
<dbReference type="Gene3D" id="1.20.58.1030">
    <property type="match status" value="1"/>
</dbReference>
<evidence type="ECO:0000256" key="6">
    <source>
        <dbReference type="PIRNR" id="PIRNR007764"/>
    </source>
</evidence>
<evidence type="ECO:0000256" key="2">
    <source>
        <dbReference type="ARBA" id="ARBA00008187"/>
    </source>
</evidence>
<evidence type="ECO:0000259" key="9">
    <source>
        <dbReference type="Pfam" id="PF16922"/>
    </source>
</evidence>
<dbReference type="CDD" id="cd11711">
    <property type="entry name" value="GINS_A_Sld5"/>
    <property type="match status" value="1"/>
</dbReference>
<dbReference type="InterPro" id="IPR038749">
    <property type="entry name" value="Sld5_GINS_A"/>
</dbReference>
<dbReference type="InterPro" id="IPR036224">
    <property type="entry name" value="GINS_bundle-like_dom_sf"/>
</dbReference>
<keyword evidence="11" id="KW-1185">Reference proteome</keyword>
<feature type="domain" description="GINS subunit" evidence="8">
    <location>
        <begin position="99"/>
        <end position="175"/>
    </location>
</feature>
<organism evidence="10 11">
    <name type="scientific">Malassezia japonica</name>
    <dbReference type="NCBI Taxonomy" id="223818"/>
    <lineage>
        <taxon>Eukaryota</taxon>
        <taxon>Fungi</taxon>
        <taxon>Dikarya</taxon>
        <taxon>Basidiomycota</taxon>
        <taxon>Ustilaginomycotina</taxon>
        <taxon>Malasseziomycetes</taxon>
        <taxon>Malasseziales</taxon>
        <taxon>Malasseziaceae</taxon>
        <taxon>Malassezia</taxon>
    </lineage>
</organism>
<comment type="function">
    <text evidence="6">The GINS complex plays an essential role in the initiation of DNA replication.</text>
</comment>
<evidence type="ECO:0000313" key="11">
    <source>
        <dbReference type="Proteomes" id="UP001217754"/>
    </source>
</evidence>
<dbReference type="Gene3D" id="3.40.5.60">
    <property type="match status" value="1"/>
</dbReference>
<dbReference type="SUPFAM" id="SSF160059">
    <property type="entry name" value="PriA/YqbF domain"/>
    <property type="match status" value="1"/>
</dbReference>
<evidence type="ECO:0000256" key="7">
    <source>
        <dbReference type="SAM" id="MobiDB-lite"/>
    </source>
</evidence>
<dbReference type="GeneID" id="85226383"/>
<dbReference type="InterPro" id="IPR031633">
    <property type="entry name" value="SLD5_C"/>
</dbReference>
<evidence type="ECO:0000259" key="8">
    <source>
        <dbReference type="Pfam" id="PF05916"/>
    </source>
</evidence>
<dbReference type="GO" id="GO:0000811">
    <property type="term" value="C:GINS complex"/>
    <property type="evidence" value="ECO:0007669"/>
    <property type="project" value="UniProtKB-UniRule"/>
</dbReference>
<dbReference type="Pfam" id="PF05916">
    <property type="entry name" value="Sld5"/>
    <property type="match status" value="1"/>
</dbReference>
<keyword evidence="5 6" id="KW-0539">Nucleus</keyword>
<proteinExistence type="inferred from homology"/>
<dbReference type="InterPro" id="IPR021151">
    <property type="entry name" value="GINS_A"/>
</dbReference>
<dbReference type="PANTHER" id="PTHR21206">
    <property type="entry name" value="SLD5 PROTEIN"/>
    <property type="match status" value="1"/>
</dbReference>
<sequence length="260" mass="29083">MSHARYALSDDEEDDVRAAQPSSSYASVKDEVPRAPSPLPFAAEIKEETIGEPEPSVVQLAHQWLNERGAPEIQPWNAALVESVMDQIAQQQSILDSLASDASTSEEEHFRLNLVQLDVERAKWLMRSYLRARLAKIEKHAAHLMAHRSEQQRLSDVELGYARRYHQLNSDHFHSTVLQFLPEPMRGMQDAAPGAAPGSTAGGMVTAPNLDAPVFVYCREDCGPLRLPDGEPAVLARGTIHLLRYRAVRTLLHQRRVELL</sequence>
<dbReference type="PANTHER" id="PTHR21206:SF0">
    <property type="entry name" value="DNA REPLICATION COMPLEX GINS PROTEIN SLD5"/>
    <property type="match status" value="1"/>
</dbReference>
<dbReference type="GO" id="GO:0000727">
    <property type="term" value="P:double-strand break repair via break-induced replication"/>
    <property type="evidence" value="ECO:0007669"/>
    <property type="project" value="TreeGrafter"/>
</dbReference>